<proteinExistence type="predicted"/>
<name>A0A0E9WV08_ANGAN</name>
<organism evidence="1">
    <name type="scientific">Anguilla anguilla</name>
    <name type="common">European freshwater eel</name>
    <name type="synonym">Muraena anguilla</name>
    <dbReference type="NCBI Taxonomy" id="7936"/>
    <lineage>
        <taxon>Eukaryota</taxon>
        <taxon>Metazoa</taxon>
        <taxon>Chordata</taxon>
        <taxon>Craniata</taxon>
        <taxon>Vertebrata</taxon>
        <taxon>Euteleostomi</taxon>
        <taxon>Actinopterygii</taxon>
        <taxon>Neopterygii</taxon>
        <taxon>Teleostei</taxon>
        <taxon>Anguilliformes</taxon>
        <taxon>Anguillidae</taxon>
        <taxon>Anguilla</taxon>
    </lineage>
</organism>
<dbReference type="AlphaFoldDB" id="A0A0E9WV08"/>
<dbReference type="EMBL" id="GBXM01015234">
    <property type="protein sequence ID" value="JAH93343.1"/>
    <property type="molecule type" value="Transcribed_RNA"/>
</dbReference>
<reference evidence="1" key="1">
    <citation type="submission" date="2014-11" db="EMBL/GenBank/DDBJ databases">
        <authorList>
            <person name="Amaro Gonzalez C."/>
        </authorList>
    </citation>
    <scope>NUCLEOTIDE SEQUENCE</scope>
</reference>
<reference evidence="1" key="2">
    <citation type="journal article" date="2015" name="Fish Shellfish Immunol.">
        <title>Early steps in the European eel (Anguilla anguilla)-Vibrio vulnificus interaction in the gills: Role of the RtxA13 toxin.</title>
        <authorList>
            <person name="Callol A."/>
            <person name="Pajuelo D."/>
            <person name="Ebbesson L."/>
            <person name="Teles M."/>
            <person name="MacKenzie S."/>
            <person name="Amaro C."/>
        </authorList>
    </citation>
    <scope>NUCLEOTIDE SEQUENCE</scope>
</reference>
<sequence>MYCSVKLHVTIRVLILVDSLQKYNLNEKKNAKKYPAFQETVPKYFLVIRI</sequence>
<evidence type="ECO:0000313" key="1">
    <source>
        <dbReference type="EMBL" id="JAH93343.1"/>
    </source>
</evidence>
<accession>A0A0E9WV08</accession>
<protein>
    <submittedName>
        <fullName evidence="1">Uncharacterized protein</fullName>
    </submittedName>
</protein>